<name>A0A5A9Z5Z5_9RHOB</name>
<comment type="caution">
    <text evidence="3">The sequence shown here is derived from an EMBL/GenBank/DDBJ whole genome shotgun (WGS) entry which is preliminary data.</text>
</comment>
<dbReference type="Gene3D" id="3.30.200.20">
    <property type="entry name" value="Phosphorylase Kinase, domain 1"/>
    <property type="match status" value="1"/>
</dbReference>
<evidence type="ECO:0000259" key="2">
    <source>
        <dbReference type="Pfam" id="PF01636"/>
    </source>
</evidence>
<dbReference type="InterPro" id="IPR050249">
    <property type="entry name" value="Pseudomonas-type_ThrB"/>
</dbReference>
<protein>
    <submittedName>
        <fullName evidence="3">Phosphotransferase</fullName>
    </submittedName>
</protein>
<evidence type="ECO:0000256" key="1">
    <source>
        <dbReference type="ARBA" id="ARBA00038240"/>
    </source>
</evidence>
<accession>A0A5A9Z5Z5</accession>
<reference evidence="3 4" key="1">
    <citation type="submission" date="2019-07" db="EMBL/GenBank/DDBJ databases">
        <title>Aquicoccus porphyridii gen. nov., sp. nov., isolated from a small marine red alga, Porphyridium marinum.</title>
        <authorList>
            <person name="Liu L."/>
        </authorList>
    </citation>
    <scope>NUCLEOTIDE SEQUENCE [LARGE SCALE GENOMIC DNA]</scope>
    <source>
        <strain evidence="3 4">L1 8-17</strain>
    </source>
</reference>
<dbReference type="PANTHER" id="PTHR21064">
    <property type="entry name" value="AMINOGLYCOSIDE PHOSPHOTRANSFERASE DOMAIN-CONTAINING PROTEIN-RELATED"/>
    <property type="match status" value="1"/>
</dbReference>
<evidence type="ECO:0000313" key="3">
    <source>
        <dbReference type="EMBL" id="KAA0912611.1"/>
    </source>
</evidence>
<sequence length="314" mass="34898">MLEIAQEAARHWGLEGAEIALAARRENVVYRVSAPAGDYALRLHRPGYRSDAELDAELQWMAVLAGGGLDVPEPLATRDGRFMVEVAGHQVDVLSWVPGAALGRAGELQGVEDRPGFCHALGVAMARLHDISDAWARPEGFTRPAWDRPGLLGEAPLWGRFWEHPHLDASERALLGRVRVAADDVLSRVERDADYGLIHADLLSENMLWDGGRIYLIDFDDGGFGFRDFELATFLLRFEDVPDYTDLRAALCDGYAARRRVKAADLDLFLLLRALTYPGWIAERLDEPGAAERSERAVATALRSAWRWLDRMGG</sequence>
<comment type="similarity">
    <text evidence="1">Belongs to the pseudomonas-type ThrB family.</text>
</comment>
<dbReference type="RefSeq" id="WP_111362421.1">
    <property type="nucleotide sequence ID" value="NZ_VINQ01000012.1"/>
</dbReference>
<dbReference type="PANTHER" id="PTHR21064:SF6">
    <property type="entry name" value="AMINOGLYCOSIDE PHOSPHOTRANSFERASE DOMAIN-CONTAINING PROTEIN"/>
    <property type="match status" value="1"/>
</dbReference>
<dbReference type="EMBL" id="VINQ01000012">
    <property type="protein sequence ID" value="KAA0912611.1"/>
    <property type="molecule type" value="Genomic_DNA"/>
</dbReference>
<feature type="domain" description="Aminoglycoside phosphotransferase" evidence="2">
    <location>
        <begin position="21"/>
        <end position="261"/>
    </location>
</feature>
<evidence type="ECO:0000313" key="4">
    <source>
        <dbReference type="Proteomes" id="UP000325291"/>
    </source>
</evidence>
<dbReference type="InterPro" id="IPR002575">
    <property type="entry name" value="Aminoglycoside_PTrfase"/>
</dbReference>
<keyword evidence="4" id="KW-1185">Reference proteome</keyword>
<dbReference type="InterPro" id="IPR011009">
    <property type="entry name" value="Kinase-like_dom_sf"/>
</dbReference>
<proteinExistence type="inferred from homology"/>
<dbReference type="SUPFAM" id="SSF56112">
    <property type="entry name" value="Protein kinase-like (PK-like)"/>
    <property type="match status" value="1"/>
</dbReference>
<dbReference type="AlphaFoldDB" id="A0A5A9Z5Z5"/>
<gene>
    <name evidence="3" type="ORF">FLO80_14555</name>
</gene>
<keyword evidence="3" id="KW-0808">Transferase</keyword>
<dbReference type="Proteomes" id="UP000325291">
    <property type="component" value="Unassembled WGS sequence"/>
</dbReference>
<dbReference type="GO" id="GO:0019202">
    <property type="term" value="F:amino acid kinase activity"/>
    <property type="evidence" value="ECO:0007669"/>
    <property type="project" value="TreeGrafter"/>
</dbReference>
<dbReference type="Pfam" id="PF01636">
    <property type="entry name" value="APH"/>
    <property type="match status" value="1"/>
</dbReference>
<dbReference type="Gene3D" id="3.90.1200.10">
    <property type="match status" value="1"/>
</dbReference>
<organism evidence="3 4">
    <name type="scientific">Aquicoccus porphyridii</name>
    <dbReference type="NCBI Taxonomy" id="1852029"/>
    <lineage>
        <taxon>Bacteria</taxon>
        <taxon>Pseudomonadati</taxon>
        <taxon>Pseudomonadota</taxon>
        <taxon>Alphaproteobacteria</taxon>
        <taxon>Rhodobacterales</taxon>
        <taxon>Paracoccaceae</taxon>
        <taxon>Aquicoccus</taxon>
    </lineage>
</organism>